<feature type="chain" id="PRO_5019130390" evidence="1">
    <location>
        <begin position="31"/>
        <end position="177"/>
    </location>
</feature>
<evidence type="ECO:0000256" key="1">
    <source>
        <dbReference type="SAM" id="SignalP"/>
    </source>
</evidence>
<gene>
    <name evidence="2" type="ORF">BECKDK2373C_GA0170839_113711</name>
</gene>
<name>A0A450TFE3_9GAMM</name>
<dbReference type="AlphaFoldDB" id="A0A450TFE3"/>
<dbReference type="EMBL" id="CAADEY010000137">
    <property type="protein sequence ID" value="VFJ65889.1"/>
    <property type="molecule type" value="Genomic_DNA"/>
</dbReference>
<evidence type="ECO:0000313" key="2">
    <source>
        <dbReference type="EMBL" id="VFJ65889.1"/>
    </source>
</evidence>
<feature type="signal peptide" evidence="1">
    <location>
        <begin position="1"/>
        <end position="30"/>
    </location>
</feature>
<organism evidence="2">
    <name type="scientific">Candidatus Kentrum sp. DK</name>
    <dbReference type="NCBI Taxonomy" id="2126562"/>
    <lineage>
        <taxon>Bacteria</taxon>
        <taxon>Pseudomonadati</taxon>
        <taxon>Pseudomonadota</taxon>
        <taxon>Gammaproteobacteria</taxon>
        <taxon>Candidatus Kentrum</taxon>
    </lineage>
</organism>
<sequence length="177" mass="18922">MKGPTRRPASFSMIATVCLLCFLTVSPAFAVDQQRSGAAIASFGDSSPNHLRHAQRKWNTRSGAISQCCRNLPQAKSFSLELSGAGHKNAPSRSGCSSPSSLGFGFIGGGGVVNDYTATDGYRATISRRVTEHLFDVSLLHGIEIVRYLELSHHKANAFLPGTAAPKSPGLWLRYTG</sequence>
<proteinExistence type="predicted"/>
<reference evidence="2" key="1">
    <citation type="submission" date="2019-02" db="EMBL/GenBank/DDBJ databases">
        <authorList>
            <person name="Gruber-Vodicka R. H."/>
            <person name="Seah K. B. B."/>
        </authorList>
    </citation>
    <scope>NUCLEOTIDE SEQUENCE</scope>
    <source>
        <strain evidence="2">BECK_DK161</strain>
    </source>
</reference>
<protein>
    <submittedName>
        <fullName evidence="2">Uncharacterized protein</fullName>
    </submittedName>
</protein>
<accession>A0A450TFE3</accession>
<keyword evidence="1" id="KW-0732">Signal</keyword>